<evidence type="ECO:0000256" key="3">
    <source>
        <dbReference type="ARBA" id="ARBA00005336"/>
    </source>
</evidence>
<keyword evidence="5" id="KW-0119">Carbohydrate metabolism</keyword>
<organism evidence="17 18">
    <name type="scientific">Mycena indigotica</name>
    <dbReference type="NCBI Taxonomy" id="2126181"/>
    <lineage>
        <taxon>Eukaryota</taxon>
        <taxon>Fungi</taxon>
        <taxon>Dikarya</taxon>
        <taxon>Basidiomycota</taxon>
        <taxon>Agaricomycotina</taxon>
        <taxon>Agaricomycetes</taxon>
        <taxon>Agaricomycetidae</taxon>
        <taxon>Agaricales</taxon>
        <taxon>Marasmiineae</taxon>
        <taxon>Mycenaceae</taxon>
        <taxon>Mycena</taxon>
    </lineage>
</organism>
<keyword evidence="8" id="KW-0325">Glycoprotein</keyword>
<comment type="pathway">
    <text evidence="2">Glycan degradation; xylan degradation.</text>
</comment>
<feature type="region of interest" description="Disordered" evidence="12">
    <location>
        <begin position="857"/>
        <end position="952"/>
    </location>
</feature>
<dbReference type="GO" id="GO:0031222">
    <property type="term" value="P:arabinan catabolic process"/>
    <property type="evidence" value="ECO:0007669"/>
    <property type="project" value="TreeGrafter"/>
</dbReference>
<evidence type="ECO:0000259" key="14">
    <source>
        <dbReference type="Pfam" id="PF00933"/>
    </source>
</evidence>
<evidence type="ECO:0000256" key="5">
    <source>
        <dbReference type="ARBA" id="ARBA00022651"/>
    </source>
</evidence>
<feature type="chain" id="PRO_5034152093" description="xylan 1,4-beta-xylosidase" evidence="13">
    <location>
        <begin position="17"/>
        <end position="1226"/>
    </location>
</feature>
<dbReference type="Pfam" id="PF01915">
    <property type="entry name" value="Glyco_hydro_3_C"/>
    <property type="match status" value="1"/>
</dbReference>
<keyword evidence="5" id="KW-0858">Xylan degradation</keyword>
<keyword evidence="4" id="KW-0964">Secreted</keyword>
<keyword evidence="6 13" id="KW-0732">Signal</keyword>
<evidence type="ECO:0000259" key="15">
    <source>
        <dbReference type="Pfam" id="PF01915"/>
    </source>
</evidence>
<evidence type="ECO:0000256" key="7">
    <source>
        <dbReference type="ARBA" id="ARBA00022801"/>
    </source>
</evidence>
<name>A0A8H6T4V1_9AGAR</name>
<keyword evidence="5" id="KW-0624">Polysaccharide degradation</keyword>
<evidence type="ECO:0000256" key="1">
    <source>
        <dbReference type="ARBA" id="ARBA00004613"/>
    </source>
</evidence>
<gene>
    <name evidence="17" type="ORF">MIND_00224900</name>
</gene>
<evidence type="ECO:0000313" key="17">
    <source>
        <dbReference type="EMBL" id="KAF7312125.1"/>
    </source>
</evidence>
<feature type="domain" description="Glycoside hydrolase family 3 C-terminal" evidence="15">
    <location>
        <begin position="403"/>
        <end position="629"/>
    </location>
</feature>
<feature type="compositionally biased region" description="Polar residues" evidence="12">
    <location>
        <begin position="892"/>
        <end position="905"/>
    </location>
</feature>
<evidence type="ECO:0000313" key="18">
    <source>
        <dbReference type="Proteomes" id="UP000636479"/>
    </source>
</evidence>
<dbReference type="InterPro" id="IPR044993">
    <property type="entry name" value="BXL"/>
</dbReference>
<comment type="caution">
    <text evidence="17">The sequence shown here is derived from an EMBL/GenBank/DDBJ whole genome shotgun (WGS) entry which is preliminary data.</text>
</comment>
<dbReference type="Pfam" id="PF00933">
    <property type="entry name" value="Glyco_hydro_3"/>
    <property type="match status" value="1"/>
</dbReference>
<keyword evidence="18" id="KW-1185">Reference proteome</keyword>
<evidence type="ECO:0000256" key="4">
    <source>
        <dbReference type="ARBA" id="ARBA00022525"/>
    </source>
</evidence>
<dbReference type="AlphaFoldDB" id="A0A8H6T4V1"/>
<protein>
    <recommendedName>
        <fullName evidence="11">xylan 1,4-beta-xylosidase</fullName>
        <ecNumber evidence="11">3.2.1.37</ecNumber>
    </recommendedName>
</protein>
<dbReference type="InterPro" id="IPR009449">
    <property type="entry name" value="Sec2_N"/>
</dbReference>
<dbReference type="InterPro" id="IPR036881">
    <property type="entry name" value="Glyco_hydro_3_C_sf"/>
</dbReference>
<dbReference type="PANTHER" id="PTHR42721:SF3">
    <property type="entry name" value="BETA-D-XYLOSIDASE 5-RELATED"/>
    <property type="match status" value="1"/>
</dbReference>
<evidence type="ECO:0000256" key="12">
    <source>
        <dbReference type="SAM" id="MobiDB-lite"/>
    </source>
</evidence>
<feature type="domain" description="GDP/GTP exchange factor Sec2 N-terminal" evidence="16">
    <location>
        <begin position="955"/>
        <end position="1036"/>
    </location>
</feature>
<comment type="catalytic activity">
    <reaction evidence="10">
        <text>Hydrolysis of (1-&gt;4)-beta-D-xylans, to remove successive D-xylose residues from the non-reducing termini.</text>
        <dbReference type="EC" id="3.2.1.37"/>
    </reaction>
</comment>
<feature type="signal peptide" evidence="13">
    <location>
        <begin position="1"/>
        <end position="16"/>
    </location>
</feature>
<dbReference type="InterPro" id="IPR002772">
    <property type="entry name" value="Glyco_hydro_3_C"/>
</dbReference>
<evidence type="ECO:0000256" key="9">
    <source>
        <dbReference type="ARBA" id="ARBA00023295"/>
    </source>
</evidence>
<evidence type="ECO:0000256" key="2">
    <source>
        <dbReference type="ARBA" id="ARBA00004851"/>
    </source>
</evidence>
<sequence>MLKRLGSLSALPVVWCFGFPDCLNGPLANTTVCDTSASPSVRANALITMFTVDELVSNSNVGAPGVPRLGVPDYQAAEEGLHGLATSPGIIFASSGDFSFATSFPAPIHMSAAFDDPAILAVGDVISTEARAFSNAGRASLDYFTPNINPFKDPRWGRGQETPGEDPYRVAQYAYNFVEGLQGGIDPPNMKIAAVCKHLAGYDLENPPGTNRFVFNAVISQQDLVSYYLPPFQSCARDAKAGAIMCGFNALNGLPSCADPFLLQTVLRDFYGFNEERWTVADCDAIEFMFDQMHFVPDFTHAAAAGMNAGVDLDCGTTYGDNLGTAIKMSLVNASTIASALKRQYASLIRQVLMQLDSRFVDNRRRLGYFDPPSAQPYRHLTWDDVNTAHAQQLAYQIAADGLVLLKNDGTLPISQNIKTLALIGPWASATTQMQSNYAGPAPFLTSLLAAAEGLGRFTVVSEPGAGVNTNDASGFAAAVSAALSADIVVYAGGLDNSCEAEGSDRTTVTWPGNQLDLIAQLATIGKPLVILQFGGGQVDDIDLKNNPNISAIIWTGYPGQSGGTAVFDILTGKLSPAGRLPTTQYPANYVDQVPMTDMTLRPSNSNPGRTYKWYTGTPTYEFGTGLGYTTFGLSFSPANSPQASYNIQALIAQARKDEPVDRSLLDTFEVVVKNTGTTTSDFVTLLFMNTTAGEGPYPKKELVSYTRAKGIQAACFVVVIRVFQLGLPFAPAAHSKKQFPLATIAGRPFEAGDLIDAPFRLGDTKWQWRLRLPMPKQVFSNNVNDELHDARRVGTHGQEEDLRSALGMVIGRVVEMSALLQEAYKSKAELEVQLNVAKSNLQLVIANNEMLEEALRSGGGNGRDVGWRRSSGAGVRQQQQQHPTQSHDGDQSPNSSPTDSQGANSRFFKTFFSGAVSSSNTRPGTPTNQGQGHLTSPSLPSLHHGGHTAEEEALSAALQAAKANAEKSRIEAERAKVEAEKMRGEKAALEAELESLSQALFEEANNMVASERKRRAEAEGQLEKLKPLVEDAREIGEELKEVRMEREALKSALRIVEGENESLRSASRLSYHGSNPGSIDLEHDEAEPGGSPPSRGMTRSRSSSQVGTKSPIRLSPSGSPHIQSFSGSPPMSGSPRPLPLAQEENNTLEDEEPIVFAPTGLRAPDVQSDDGGTPRRPVLPLNTQTNHDEQYDYEYEHVSRTTNSSPSFSPPPTATVPSVLDPWRI</sequence>
<dbReference type="InterPro" id="IPR017853">
    <property type="entry name" value="GH"/>
</dbReference>
<feature type="compositionally biased region" description="Polar residues" evidence="12">
    <location>
        <begin position="1064"/>
        <end position="1078"/>
    </location>
</feature>
<dbReference type="UniPathway" id="UPA00114"/>
<dbReference type="Gene3D" id="3.40.50.1700">
    <property type="entry name" value="Glycoside hydrolase family 3 C-terminal domain"/>
    <property type="match status" value="1"/>
</dbReference>
<dbReference type="SUPFAM" id="SSF51445">
    <property type="entry name" value="(Trans)glycosidases"/>
    <property type="match status" value="1"/>
</dbReference>
<feature type="compositionally biased region" description="Polar residues" evidence="12">
    <location>
        <begin position="916"/>
        <end position="940"/>
    </location>
</feature>
<evidence type="ECO:0000256" key="6">
    <source>
        <dbReference type="ARBA" id="ARBA00022729"/>
    </source>
</evidence>
<dbReference type="Pfam" id="PF06428">
    <property type="entry name" value="Sec2p"/>
    <property type="match status" value="1"/>
</dbReference>
<accession>A0A8H6T4V1</accession>
<dbReference type="EMBL" id="JACAZF010000002">
    <property type="protein sequence ID" value="KAF7312125.1"/>
    <property type="molecule type" value="Genomic_DNA"/>
</dbReference>
<keyword evidence="7" id="KW-0378">Hydrolase</keyword>
<feature type="compositionally biased region" description="Basic and acidic residues" evidence="12">
    <location>
        <begin position="1187"/>
        <end position="1200"/>
    </location>
</feature>
<dbReference type="InterPro" id="IPR001764">
    <property type="entry name" value="Glyco_hydro_3_N"/>
</dbReference>
<feature type="domain" description="Glycoside hydrolase family 3 N-terminal" evidence="14">
    <location>
        <begin position="99"/>
        <end position="342"/>
    </location>
</feature>
<evidence type="ECO:0000256" key="10">
    <source>
        <dbReference type="ARBA" id="ARBA00024574"/>
    </source>
</evidence>
<dbReference type="SUPFAM" id="SSF52279">
    <property type="entry name" value="Beta-D-glucan exohydrolase, C-terminal domain"/>
    <property type="match status" value="1"/>
</dbReference>
<evidence type="ECO:0000256" key="11">
    <source>
        <dbReference type="ARBA" id="ARBA00026107"/>
    </source>
</evidence>
<keyword evidence="9" id="KW-0326">Glycosidase</keyword>
<dbReference type="OrthoDB" id="47059at2759"/>
<dbReference type="GO" id="GO:0045493">
    <property type="term" value="P:xylan catabolic process"/>
    <property type="evidence" value="ECO:0007669"/>
    <property type="project" value="UniProtKB-UniPathway"/>
</dbReference>
<evidence type="ECO:0000256" key="8">
    <source>
        <dbReference type="ARBA" id="ARBA00023180"/>
    </source>
</evidence>
<dbReference type="Gene3D" id="6.10.140.910">
    <property type="match status" value="1"/>
</dbReference>
<dbReference type="RefSeq" id="XP_037224233.1">
    <property type="nucleotide sequence ID" value="XM_037359138.1"/>
</dbReference>
<dbReference type="GO" id="GO:0046556">
    <property type="term" value="F:alpha-L-arabinofuranosidase activity"/>
    <property type="evidence" value="ECO:0007669"/>
    <property type="project" value="TreeGrafter"/>
</dbReference>
<reference evidence="17" key="1">
    <citation type="submission" date="2020-05" db="EMBL/GenBank/DDBJ databases">
        <title>Mycena genomes resolve the evolution of fungal bioluminescence.</title>
        <authorList>
            <person name="Tsai I.J."/>
        </authorList>
    </citation>
    <scope>NUCLEOTIDE SEQUENCE</scope>
    <source>
        <strain evidence="17">171206Taipei</strain>
    </source>
</reference>
<dbReference type="Proteomes" id="UP000636479">
    <property type="component" value="Unassembled WGS sequence"/>
</dbReference>
<dbReference type="FunFam" id="3.40.50.1700:FF:000007">
    <property type="entry name" value="Exo-1,4-beta-xylosidase xlnD"/>
    <property type="match status" value="1"/>
</dbReference>
<proteinExistence type="inferred from homology"/>
<feature type="compositionally biased region" description="Polar residues" evidence="12">
    <location>
        <begin position="1098"/>
        <end position="1109"/>
    </location>
</feature>
<dbReference type="EC" id="3.2.1.37" evidence="11"/>
<dbReference type="PANTHER" id="PTHR42721">
    <property type="entry name" value="SUGAR HYDROLASE-RELATED"/>
    <property type="match status" value="1"/>
</dbReference>
<dbReference type="GO" id="GO:0009044">
    <property type="term" value="F:xylan 1,4-beta-xylosidase activity"/>
    <property type="evidence" value="ECO:0007669"/>
    <property type="project" value="UniProtKB-EC"/>
</dbReference>
<feature type="region of interest" description="Disordered" evidence="12">
    <location>
        <begin position="1063"/>
        <end position="1226"/>
    </location>
</feature>
<evidence type="ECO:0000256" key="13">
    <source>
        <dbReference type="SAM" id="SignalP"/>
    </source>
</evidence>
<dbReference type="SUPFAM" id="SSF144284">
    <property type="entry name" value="Sec2 N-terminal region"/>
    <property type="match status" value="1"/>
</dbReference>
<feature type="compositionally biased region" description="Low complexity" evidence="12">
    <location>
        <begin position="1125"/>
        <end position="1136"/>
    </location>
</feature>
<comment type="subcellular location">
    <subcellularLocation>
        <location evidence="1">Secreted</location>
    </subcellularLocation>
</comment>
<dbReference type="InterPro" id="IPR036962">
    <property type="entry name" value="Glyco_hydro_3_N_sf"/>
</dbReference>
<evidence type="ECO:0000259" key="16">
    <source>
        <dbReference type="Pfam" id="PF06428"/>
    </source>
</evidence>
<dbReference type="GeneID" id="59341654"/>
<dbReference type="GO" id="GO:0005576">
    <property type="term" value="C:extracellular region"/>
    <property type="evidence" value="ECO:0007669"/>
    <property type="project" value="UniProtKB-SubCell"/>
</dbReference>
<comment type="similarity">
    <text evidence="3">Belongs to the glycosyl hydrolase 3 family.</text>
</comment>
<dbReference type="Gene3D" id="3.20.20.300">
    <property type="entry name" value="Glycoside hydrolase, family 3, N-terminal domain"/>
    <property type="match status" value="1"/>
</dbReference>